<evidence type="ECO:0000313" key="9">
    <source>
        <dbReference type="EMBL" id="AEB13562.1"/>
    </source>
</evidence>
<dbReference type="eggNOG" id="COG0395">
    <property type="taxonomic scope" value="Bacteria"/>
</dbReference>
<comment type="similarity">
    <text evidence="7">Belongs to the binding-protein-dependent transport system permease family.</text>
</comment>
<keyword evidence="3" id="KW-1003">Cell membrane</keyword>
<feature type="transmembrane region" description="Helical" evidence="7">
    <location>
        <begin position="16"/>
        <end position="35"/>
    </location>
</feature>
<dbReference type="RefSeq" id="WP_013700869.1">
    <property type="nucleotide sequence ID" value="NC_015385.1"/>
</dbReference>
<dbReference type="GO" id="GO:0055085">
    <property type="term" value="P:transmembrane transport"/>
    <property type="evidence" value="ECO:0007669"/>
    <property type="project" value="InterPro"/>
</dbReference>
<dbReference type="InterPro" id="IPR000515">
    <property type="entry name" value="MetI-like"/>
</dbReference>
<evidence type="ECO:0000313" key="10">
    <source>
        <dbReference type="Proteomes" id="UP000006852"/>
    </source>
</evidence>
<keyword evidence="2 7" id="KW-0813">Transport</keyword>
<keyword evidence="10" id="KW-1185">Reference proteome</keyword>
<keyword evidence="4 7" id="KW-0812">Transmembrane</keyword>
<evidence type="ECO:0000259" key="8">
    <source>
        <dbReference type="PROSITE" id="PS50928"/>
    </source>
</evidence>
<evidence type="ECO:0000256" key="5">
    <source>
        <dbReference type="ARBA" id="ARBA00022989"/>
    </source>
</evidence>
<feature type="transmembrane region" description="Helical" evidence="7">
    <location>
        <begin position="135"/>
        <end position="155"/>
    </location>
</feature>
<proteinExistence type="inferred from homology"/>
<evidence type="ECO:0000256" key="7">
    <source>
        <dbReference type="RuleBase" id="RU363032"/>
    </source>
</evidence>
<dbReference type="SUPFAM" id="SSF161098">
    <property type="entry name" value="MetI-like"/>
    <property type="match status" value="1"/>
</dbReference>
<dbReference type="KEGG" id="tsu:Tresu_0621"/>
<dbReference type="Gene3D" id="1.10.3720.10">
    <property type="entry name" value="MetI-like"/>
    <property type="match status" value="1"/>
</dbReference>
<evidence type="ECO:0000256" key="4">
    <source>
        <dbReference type="ARBA" id="ARBA00022692"/>
    </source>
</evidence>
<dbReference type="Pfam" id="PF00528">
    <property type="entry name" value="BPD_transp_1"/>
    <property type="match status" value="1"/>
</dbReference>
<keyword evidence="5 7" id="KW-1133">Transmembrane helix</keyword>
<dbReference type="GO" id="GO:0005886">
    <property type="term" value="C:plasma membrane"/>
    <property type="evidence" value="ECO:0007669"/>
    <property type="project" value="UniProtKB-SubCell"/>
</dbReference>
<dbReference type="PANTHER" id="PTHR43744">
    <property type="entry name" value="ABC TRANSPORTER PERMEASE PROTEIN MG189-RELATED-RELATED"/>
    <property type="match status" value="1"/>
</dbReference>
<feature type="transmembrane region" description="Helical" evidence="7">
    <location>
        <begin position="268"/>
        <end position="288"/>
    </location>
</feature>
<feature type="transmembrane region" description="Helical" evidence="7">
    <location>
        <begin position="161"/>
        <end position="182"/>
    </location>
</feature>
<sequence length="303" mass="34041">MEKLKSQAKMLSTRRFICYAVLVLLAILSLFPFYIMVVNATRSHPQIQSGFSAIPGTQLWLHIKQFIKSERWFDVVAGQQVERKVYGTSYPIFRGLGNSFLVAIFTAAFTTYFSAMTAYGIYMYNFKGKKSAFKFIMAVMMVPTQVSTLGFLQLITKLGIMNSYIPLIIPAIAAPVVFFYMYQSMEATLPYSIVEAARVDGSNEFYTFNAIVCPMLKPAFAVQSIFAFVSSWNNYFVPALVISDKKLWTVPIVIANARSADYMMFDLGVNYTLMTVAILPLIVIYFLLSRYIIGGVTAGGVKE</sequence>
<dbReference type="InterPro" id="IPR035906">
    <property type="entry name" value="MetI-like_sf"/>
</dbReference>
<gene>
    <name evidence="9" type="ordered locus">Tresu_0621</name>
</gene>
<dbReference type="EMBL" id="CP002631">
    <property type="protein sequence ID" value="AEB13562.1"/>
    <property type="molecule type" value="Genomic_DNA"/>
</dbReference>
<organism evidence="9 10">
    <name type="scientific">Treponema succinifaciens (strain ATCC 33096 / DSM 2489 / 6091)</name>
    <dbReference type="NCBI Taxonomy" id="869209"/>
    <lineage>
        <taxon>Bacteria</taxon>
        <taxon>Pseudomonadati</taxon>
        <taxon>Spirochaetota</taxon>
        <taxon>Spirochaetia</taxon>
        <taxon>Spirochaetales</taxon>
        <taxon>Treponemataceae</taxon>
        <taxon>Treponema</taxon>
    </lineage>
</organism>
<dbReference type="PROSITE" id="PS50928">
    <property type="entry name" value="ABC_TM1"/>
    <property type="match status" value="1"/>
</dbReference>
<feature type="domain" description="ABC transmembrane type-1" evidence="8">
    <location>
        <begin position="96"/>
        <end position="288"/>
    </location>
</feature>
<protein>
    <submittedName>
        <fullName evidence="9">ABC-type transporter, integral membrane subunit</fullName>
    </submittedName>
</protein>
<dbReference type="STRING" id="869209.Tresu_0621"/>
<dbReference type="PANTHER" id="PTHR43744:SF2">
    <property type="entry name" value="ARABINOOLIGOSACCHARIDES TRANSPORT SYSTEM PERMEASE PROTEIN ARAQ"/>
    <property type="match status" value="1"/>
</dbReference>
<comment type="subcellular location">
    <subcellularLocation>
        <location evidence="1 7">Cell membrane</location>
        <topology evidence="1 7">Multi-pass membrane protein</topology>
    </subcellularLocation>
</comment>
<feature type="transmembrane region" description="Helical" evidence="7">
    <location>
        <begin position="100"/>
        <end position="123"/>
    </location>
</feature>
<reference evidence="10" key="2">
    <citation type="submission" date="2011-04" db="EMBL/GenBank/DDBJ databases">
        <title>The complete genome of chromosome of Treponema succinifaciens DSM 2489.</title>
        <authorList>
            <person name="Lucas S."/>
            <person name="Copeland A."/>
            <person name="Lapidus A."/>
            <person name="Bruce D."/>
            <person name="Goodwin L."/>
            <person name="Pitluck S."/>
            <person name="Peters L."/>
            <person name="Kyrpides N."/>
            <person name="Mavromatis K."/>
            <person name="Ivanova N."/>
            <person name="Ovchinnikova G."/>
            <person name="Teshima H."/>
            <person name="Detter J.C."/>
            <person name="Tapia R."/>
            <person name="Han C."/>
            <person name="Land M."/>
            <person name="Hauser L."/>
            <person name="Markowitz V."/>
            <person name="Cheng J.-F."/>
            <person name="Hugenholtz P."/>
            <person name="Woyke T."/>
            <person name="Wu D."/>
            <person name="Gronow S."/>
            <person name="Wellnitz S."/>
            <person name="Brambilla E."/>
            <person name="Klenk H.-P."/>
            <person name="Eisen J.A."/>
        </authorList>
    </citation>
    <scope>NUCLEOTIDE SEQUENCE [LARGE SCALE GENOMIC DNA]</scope>
    <source>
        <strain evidence="10">ATCC 33096 / DSM 2489 / 6091</strain>
    </source>
</reference>
<name>F2NUJ9_TRES6</name>
<accession>F2NUJ9</accession>
<dbReference type="Proteomes" id="UP000006852">
    <property type="component" value="Chromosome"/>
</dbReference>
<evidence type="ECO:0000256" key="6">
    <source>
        <dbReference type="ARBA" id="ARBA00023136"/>
    </source>
</evidence>
<evidence type="ECO:0000256" key="3">
    <source>
        <dbReference type="ARBA" id="ARBA00022475"/>
    </source>
</evidence>
<evidence type="ECO:0000256" key="1">
    <source>
        <dbReference type="ARBA" id="ARBA00004651"/>
    </source>
</evidence>
<keyword evidence="6 7" id="KW-0472">Membrane</keyword>
<dbReference type="GeneID" id="302997822"/>
<dbReference type="HOGENOM" id="CLU_016047_1_1_12"/>
<dbReference type="CDD" id="cd06261">
    <property type="entry name" value="TM_PBP2"/>
    <property type="match status" value="1"/>
</dbReference>
<dbReference type="AlphaFoldDB" id="F2NUJ9"/>
<reference evidence="9 10" key="1">
    <citation type="journal article" date="2011" name="Stand. Genomic Sci.">
        <title>Complete genome sequence of Treponema succinifaciens type strain (6091).</title>
        <authorList>
            <person name="Han C."/>
            <person name="Gronow S."/>
            <person name="Teshima H."/>
            <person name="Lapidus A."/>
            <person name="Nolan M."/>
            <person name="Lucas S."/>
            <person name="Hammon N."/>
            <person name="Deshpande S."/>
            <person name="Cheng J.F."/>
            <person name="Zeytun A."/>
            <person name="Tapia R."/>
            <person name="Goodwin L."/>
            <person name="Pitluck S."/>
            <person name="Liolios K."/>
            <person name="Pagani I."/>
            <person name="Ivanova N."/>
            <person name="Mavromatis K."/>
            <person name="Mikhailova N."/>
            <person name="Huntemann M."/>
            <person name="Pati A."/>
            <person name="Chen A."/>
            <person name="Palaniappan K."/>
            <person name="Land M."/>
            <person name="Hauser L."/>
            <person name="Brambilla E.M."/>
            <person name="Rohde M."/>
            <person name="Goker M."/>
            <person name="Woyke T."/>
            <person name="Bristow J."/>
            <person name="Eisen J.A."/>
            <person name="Markowitz V."/>
            <person name="Hugenholtz P."/>
            <person name="Kyrpides N.C."/>
            <person name="Klenk H.P."/>
            <person name="Detter J.C."/>
        </authorList>
    </citation>
    <scope>NUCLEOTIDE SEQUENCE [LARGE SCALE GENOMIC DNA]</scope>
    <source>
        <strain evidence="10">ATCC 33096 / DSM 2489 / 6091</strain>
    </source>
</reference>
<evidence type="ECO:0000256" key="2">
    <source>
        <dbReference type="ARBA" id="ARBA00022448"/>
    </source>
</evidence>